<proteinExistence type="predicted"/>
<organism evidence="1 2">
    <name type="scientific">Dendrothele bispora (strain CBS 962.96)</name>
    <dbReference type="NCBI Taxonomy" id="1314807"/>
    <lineage>
        <taxon>Eukaryota</taxon>
        <taxon>Fungi</taxon>
        <taxon>Dikarya</taxon>
        <taxon>Basidiomycota</taxon>
        <taxon>Agaricomycotina</taxon>
        <taxon>Agaricomycetes</taxon>
        <taxon>Agaricomycetidae</taxon>
        <taxon>Agaricales</taxon>
        <taxon>Agaricales incertae sedis</taxon>
        <taxon>Dendrothele</taxon>
    </lineage>
</organism>
<evidence type="ECO:0000313" key="1">
    <source>
        <dbReference type="EMBL" id="THU89877.1"/>
    </source>
</evidence>
<dbReference type="AlphaFoldDB" id="A0A4S8LL28"/>
<keyword evidence="2" id="KW-1185">Reference proteome</keyword>
<dbReference type="OrthoDB" id="3060991at2759"/>
<evidence type="ECO:0000313" key="2">
    <source>
        <dbReference type="Proteomes" id="UP000297245"/>
    </source>
</evidence>
<reference evidence="1 2" key="1">
    <citation type="journal article" date="2019" name="Nat. Ecol. Evol.">
        <title>Megaphylogeny resolves global patterns of mushroom evolution.</title>
        <authorList>
            <person name="Varga T."/>
            <person name="Krizsan K."/>
            <person name="Foldi C."/>
            <person name="Dima B."/>
            <person name="Sanchez-Garcia M."/>
            <person name="Sanchez-Ramirez S."/>
            <person name="Szollosi G.J."/>
            <person name="Szarkandi J.G."/>
            <person name="Papp V."/>
            <person name="Albert L."/>
            <person name="Andreopoulos W."/>
            <person name="Angelini C."/>
            <person name="Antonin V."/>
            <person name="Barry K.W."/>
            <person name="Bougher N.L."/>
            <person name="Buchanan P."/>
            <person name="Buyck B."/>
            <person name="Bense V."/>
            <person name="Catcheside P."/>
            <person name="Chovatia M."/>
            <person name="Cooper J."/>
            <person name="Damon W."/>
            <person name="Desjardin D."/>
            <person name="Finy P."/>
            <person name="Geml J."/>
            <person name="Haridas S."/>
            <person name="Hughes K."/>
            <person name="Justo A."/>
            <person name="Karasinski D."/>
            <person name="Kautmanova I."/>
            <person name="Kiss B."/>
            <person name="Kocsube S."/>
            <person name="Kotiranta H."/>
            <person name="LaButti K.M."/>
            <person name="Lechner B.E."/>
            <person name="Liimatainen K."/>
            <person name="Lipzen A."/>
            <person name="Lukacs Z."/>
            <person name="Mihaltcheva S."/>
            <person name="Morgado L.N."/>
            <person name="Niskanen T."/>
            <person name="Noordeloos M.E."/>
            <person name="Ohm R.A."/>
            <person name="Ortiz-Santana B."/>
            <person name="Ovrebo C."/>
            <person name="Racz N."/>
            <person name="Riley R."/>
            <person name="Savchenko A."/>
            <person name="Shiryaev A."/>
            <person name="Soop K."/>
            <person name="Spirin V."/>
            <person name="Szebenyi C."/>
            <person name="Tomsovsky M."/>
            <person name="Tulloss R.E."/>
            <person name="Uehling J."/>
            <person name="Grigoriev I.V."/>
            <person name="Vagvolgyi C."/>
            <person name="Papp T."/>
            <person name="Martin F.M."/>
            <person name="Miettinen O."/>
            <person name="Hibbett D.S."/>
            <person name="Nagy L.G."/>
        </authorList>
    </citation>
    <scope>NUCLEOTIDE SEQUENCE [LARGE SCALE GENOMIC DNA]</scope>
    <source>
        <strain evidence="1 2">CBS 962.96</strain>
    </source>
</reference>
<dbReference type="EMBL" id="ML179353">
    <property type="protein sequence ID" value="THU89877.1"/>
    <property type="molecule type" value="Genomic_DNA"/>
</dbReference>
<name>A0A4S8LL28_DENBC</name>
<protein>
    <submittedName>
        <fullName evidence="1">Uncharacterized protein</fullName>
    </submittedName>
</protein>
<gene>
    <name evidence="1" type="ORF">K435DRAFT_278006</name>
</gene>
<accession>A0A4S8LL28</accession>
<dbReference type="Proteomes" id="UP000297245">
    <property type="component" value="Unassembled WGS sequence"/>
</dbReference>
<sequence>MSEISLPGLQDQDLHDLPTGPFSSFVLCLLKRDIVLVLYLLKRDKVLTPSCLPDIMPKEFSVTAKDAFTSIRYRITPSKESKAKVKDAGKIRYKEIPKYAHPVNQRSREQTLELQQQAQEDVSNLSLLARLTMERTQLEGQLSKPPLIDRIDISPPPYTPYAIPPPLPTRIHFRKTKILHRIKEYRVLFDPVINRLYPLFQKLNEDDRNEDLGLPVKVPGEVRERLWSWWNALNDLYYDFEERGIV</sequence>